<dbReference type="Pfam" id="PF02219">
    <property type="entry name" value="MTHFR"/>
    <property type="match status" value="1"/>
</dbReference>
<dbReference type="RefSeq" id="WP_138169800.1">
    <property type="nucleotide sequence ID" value="NZ_VAWA01000005.1"/>
</dbReference>
<evidence type="ECO:0000256" key="3">
    <source>
        <dbReference type="ARBA" id="ARBA00006743"/>
    </source>
</evidence>
<dbReference type="Proteomes" id="UP000306544">
    <property type="component" value="Unassembled WGS sequence"/>
</dbReference>
<dbReference type="GO" id="GO:0071949">
    <property type="term" value="F:FAD binding"/>
    <property type="evidence" value="ECO:0007669"/>
    <property type="project" value="TreeGrafter"/>
</dbReference>
<keyword evidence="4 8" id="KW-0285">Flavoprotein</keyword>
<accession>A0A5R9AGR8</accession>
<comment type="catalytic activity">
    <reaction evidence="7">
        <text>(6S)-5-methyl-5,6,7,8-tetrahydrofolate + NAD(+) = (6R)-5,10-methylene-5,6,7,8-tetrahydrofolate + NADH + H(+)</text>
        <dbReference type="Rhea" id="RHEA:19821"/>
        <dbReference type="ChEBI" id="CHEBI:15378"/>
        <dbReference type="ChEBI" id="CHEBI:15636"/>
        <dbReference type="ChEBI" id="CHEBI:18608"/>
        <dbReference type="ChEBI" id="CHEBI:57540"/>
        <dbReference type="ChEBI" id="CHEBI:57945"/>
        <dbReference type="EC" id="1.5.1.54"/>
    </reaction>
    <physiologicalReaction direction="right-to-left" evidence="7">
        <dbReference type="Rhea" id="RHEA:19823"/>
    </physiologicalReaction>
</comment>
<gene>
    <name evidence="9" type="ORF">FEF27_05195</name>
</gene>
<evidence type="ECO:0000256" key="1">
    <source>
        <dbReference type="ARBA" id="ARBA00001974"/>
    </source>
</evidence>
<comment type="caution">
    <text evidence="9">The sequence shown here is derived from an EMBL/GenBank/DDBJ whole genome shotgun (WGS) entry which is preliminary data.</text>
</comment>
<sequence>MARRERAIPLGSAAHRASVRHLLERPRFEVIPLAGIVDEAANHLPAGATVTVTASPTRGPEPTLETAAALARVGFHAVPHLAATQYCEESLPEALQQIGAAGIREVFIVGGDSAPPRAGAGHDAGDRQDRFGDGLQLIEAVRRLAPQLHVGVPGYPEGHPRIPQQSLEQSLARKAEHAACVVGQLCFDPHTVTDWAVGLCARGLHMSVYAGLPGAVGSARLMRIAGRIGVGDSLRFLSSGGTRTALRLVSPGRYDPTPLVTGLVRADGGVVVSGIHLYTFNALQETQLWRRRLLARLQEGDPR</sequence>
<dbReference type="GO" id="GO:0035999">
    <property type="term" value="P:tetrahydrofolate interconversion"/>
    <property type="evidence" value="ECO:0007669"/>
    <property type="project" value="UniProtKB-UniPathway"/>
</dbReference>
<evidence type="ECO:0000256" key="6">
    <source>
        <dbReference type="ARBA" id="ARBA00023002"/>
    </source>
</evidence>
<protein>
    <recommendedName>
        <fullName evidence="8">Methylenetetrahydrofolate reductase</fullName>
    </recommendedName>
</protein>
<dbReference type="SUPFAM" id="SSF51730">
    <property type="entry name" value="FAD-linked oxidoreductase"/>
    <property type="match status" value="1"/>
</dbReference>
<comment type="similarity">
    <text evidence="3 8">Belongs to the methylenetetrahydrofolate reductase family.</text>
</comment>
<dbReference type="OrthoDB" id="9812555at2"/>
<reference evidence="9 10" key="1">
    <citation type="submission" date="2019-05" db="EMBL/GenBank/DDBJ databases">
        <title>Nesterenkonia sp. GY239, isolated from the Southern Atlantic Ocean.</title>
        <authorList>
            <person name="Zhang G."/>
        </authorList>
    </citation>
    <scope>NUCLEOTIDE SEQUENCE [LARGE SCALE GENOMIC DNA]</scope>
    <source>
        <strain evidence="9 10">GY239</strain>
    </source>
</reference>
<organism evidence="9 10">
    <name type="scientific">Nesterenkonia sphaerica</name>
    <dbReference type="NCBI Taxonomy" id="1804988"/>
    <lineage>
        <taxon>Bacteria</taxon>
        <taxon>Bacillati</taxon>
        <taxon>Actinomycetota</taxon>
        <taxon>Actinomycetes</taxon>
        <taxon>Micrococcales</taxon>
        <taxon>Micrococcaceae</taxon>
        <taxon>Nesterenkonia</taxon>
    </lineage>
</organism>
<dbReference type="Gene3D" id="3.20.20.220">
    <property type="match status" value="1"/>
</dbReference>
<dbReference type="InterPro" id="IPR003171">
    <property type="entry name" value="Mehydrof_redctse-like"/>
</dbReference>
<dbReference type="PANTHER" id="PTHR45754">
    <property type="entry name" value="METHYLENETETRAHYDROFOLATE REDUCTASE"/>
    <property type="match status" value="1"/>
</dbReference>
<dbReference type="GO" id="GO:0009086">
    <property type="term" value="P:methionine biosynthetic process"/>
    <property type="evidence" value="ECO:0007669"/>
    <property type="project" value="TreeGrafter"/>
</dbReference>
<evidence type="ECO:0000256" key="7">
    <source>
        <dbReference type="ARBA" id="ARBA00048628"/>
    </source>
</evidence>
<evidence type="ECO:0000256" key="5">
    <source>
        <dbReference type="ARBA" id="ARBA00022827"/>
    </source>
</evidence>
<evidence type="ECO:0000313" key="9">
    <source>
        <dbReference type="EMBL" id="TLP77087.1"/>
    </source>
</evidence>
<dbReference type="PANTHER" id="PTHR45754:SF3">
    <property type="entry name" value="METHYLENETETRAHYDROFOLATE REDUCTASE (NADPH)"/>
    <property type="match status" value="1"/>
</dbReference>
<comment type="cofactor">
    <cofactor evidence="1 8">
        <name>FAD</name>
        <dbReference type="ChEBI" id="CHEBI:57692"/>
    </cofactor>
</comment>
<evidence type="ECO:0000256" key="2">
    <source>
        <dbReference type="ARBA" id="ARBA00004777"/>
    </source>
</evidence>
<evidence type="ECO:0000256" key="8">
    <source>
        <dbReference type="RuleBase" id="RU003862"/>
    </source>
</evidence>
<dbReference type="GO" id="GO:0005829">
    <property type="term" value="C:cytosol"/>
    <property type="evidence" value="ECO:0007669"/>
    <property type="project" value="TreeGrafter"/>
</dbReference>
<keyword evidence="6 8" id="KW-0560">Oxidoreductase</keyword>
<keyword evidence="5 8" id="KW-0274">FAD</keyword>
<dbReference type="UniPathway" id="UPA00193"/>
<keyword evidence="10" id="KW-1185">Reference proteome</keyword>
<dbReference type="InterPro" id="IPR029041">
    <property type="entry name" value="FAD-linked_oxidoreductase-like"/>
</dbReference>
<evidence type="ECO:0000256" key="4">
    <source>
        <dbReference type="ARBA" id="ARBA00022630"/>
    </source>
</evidence>
<proteinExistence type="inferred from homology"/>
<dbReference type="AlphaFoldDB" id="A0A5R9AGR8"/>
<evidence type="ECO:0000313" key="10">
    <source>
        <dbReference type="Proteomes" id="UP000306544"/>
    </source>
</evidence>
<name>A0A5R9AGR8_9MICC</name>
<dbReference type="GO" id="GO:0106312">
    <property type="term" value="F:methylenetetrahydrofolate reductase (NADH) activity"/>
    <property type="evidence" value="ECO:0007669"/>
    <property type="project" value="UniProtKB-EC"/>
</dbReference>
<dbReference type="EMBL" id="VAWA01000005">
    <property type="protein sequence ID" value="TLP77087.1"/>
    <property type="molecule type" value="Genomic_DNA"/>
</dbReference>
<comment type="pathway">
    <text evidence="2 8">One-carbon metabolism; tetrahydrofolate interconversion.</text>
</comment>